<dbReference type="SUPFAM" id="SSF56176">
    <property type="entry name" value="FAD-binding/transporter-associated domain-like"/>
    <property type="match status" value="1"/>
</dbReference>
<dbReference type="Pfam" id="PF01565">
    <property type="entry name" value="FAD_binding_4"/>
    <property type="match status" value="1"/>
</dbReference>
<keyword evidence="4" id="KW-0274">FAD</keyword>
<dbReference type="OrthoDB" id="3682986at2"/>
<dbReference type="EMBL" id="AP019307">
    <property type="protein sequence ID" value="BBH17779.1"/>
    <property type="molecule type" value="Genomic_DNA"/>
</dbReference>
<dbReference type="PROSITE" id="PS51387">
    <property type="entry name" value="FAD_PCMH"/>
    <property type="match status" value="1"/>
</dbReference>
<protein>
    <submittedName>
        <fullName evidence="8">FAD-binding dehydrogenase</fullName>
    </submittedName>
</protein>
<keyword evidence="5" id="KW-0560">Oxidoreductase</keyword>
<name>A0A3G9J431_9ACTN</name>
<sequence>MDLSRRDVLLGGIGAAALAACGGTPSAPLSATTSTSAAGPVTTPGGPTSWADLARTLKGRLLLPGSADYDTDHLTPNSRYDSARPTALLEAASESDVAAGIAYARSRRIPVALRSGGHSYPGWSAGDAHLVIDSRKLSTITWSGTDVTVGAGVKLGHLYPALAASGRALPGGSCPTVGVTGLTLGGGVGVMTRAYGLLCDHLTSARVVLPTGQTVTTSATEHPDLFWALRGGGGGHTGVVTSLTYATAPAPTVSSTYLTWPVSRAGDIVGAWFGALGSADSRLWSTLKILGGSAHHGNAKLGATVTWVGPTSGFNAALAPLLATNPTGRYDAVHSFGDAMTYFGGDPASREAFAAASHIAYSPPKPGAIAQTAQLIASTPGQIHESGISIDALGGQVAAVDRGATAFVHRKALATVQYTATYDQGTAVVPATFVGQLRAAMTDSWGASAYVNYSDATLTDPGTAYFGDNWPRLQQVRRAYDPDGFFTQPQ</sequence>
<dbReference type="RefSeq" id="WP_125569179.1">
    <property type="nucleotide sequence ID" value="NZ_AP019307.1"/>
</dbReference>
<evidence type="ECO:0000313" key="9">
    <source>
        <dbReference type="Proteomes" id="UP000271573"/>
    </source>
</evidence>
<dbReference type="PANTHER" id="PTHR42973:SF39">
    <property type="entry name" value="FAD-BINDING PCMH-TYPE DOMAIN-CONTAINING PROTEIN"/>
    <property type="match status" value="1"/>
</dbReference>
<evidence type="ECO:0000256" key="1">
    <source>
        <dbReference type="ARBA" id="ARBA00001974"/>
    </source>
</evidence>
<keyword evidence="3" id="KW-0285">Flavoprotein</keyword>
<dbReference type="Proteomes" id="UP000271573">
    <property type="component" value="Chromosome"/>
</dbReference>
<dbReference type="InterPro" id="IPR016169">
    <property type="entry name" value="FAD-bd_PCMH_sub2"/>
</dbReference>
<dbReference type="AlphaFoldDB" id="A0A3G9J431"/>
<feature type="compositionally biased region" description="Low complexity" evidence="6">
    <location>
        <begin position="28"/>
        <end position="44"/>
    </location>
</feature>
<feature type="domain" description="FAD-binding PCMH-type" evidence="7">
    <location>
        <begin position="80"/>
        <end position="250"/>
    </location>
</feature>
<organism evidence="8 9">
    <name type="scientific">Nocardioides baekrokdamisoli</name>
    <dbReference type="NCBI Taxonomy" id="1804624"/>
    <lineage>
        <taxon>Bacteria</taxon>
        <taxon>Bacillati</taxon>
        <taxon>Actinomycetota</taxon>
        <taxon>Actinomycetes</taxon>
        <taxon>Propionibacteriales</taxon>
        <taxon>Nocardioidaceae</taxon>
        <taxon>Nocardioides</taxon>
    </lineage>
</organism>
<evidence type="ECO:0000256" key="4">
    <source>
        <dbReference type="ARBA" id="ARBA00022827"/>
    </source>
</evidence>
<dbReference type="Gene3D" id="3.40.462.20">
    <property type="match status" value="1"/>
</dbReference>
<evidence type="ECO:0000259" key="7">
    <source>
        <dbReference type="PROSITE" id="PS51387"/>
    </source>
</evidence>
<dbReference type="Pfam" id="PF08031">
    <property type="entry name" value="BBE"/>
    <property type="match status" value="1"/>
</dbReference>
<dbReference type="PROSITE" id="PS51318">
    <property type="entry name" value="TAT"/>
    <property type="match status" value="1"/>
</dbReference>
<dbReference type="InterPro" id="IPR006093">
    <property type="entry name" value="Oxy_OxRdtase_FAD_BS"/>
</dbReference>
<accession>A0A3G9J431</accession>
<dbReference type="InterPro" id="IPR050416">
    <property type="entry name" value="FAD-linked_Oxidoreductase"/>
</dbReference>
<evidence type="ECO:0000256" key="6">
    <source>
        <dbReference type="SAM" id="MobiDB-lite"/>
    </source>
</evidence>
<dbReference type="PROSITE" id="PS00862">
    <property type="entry name" value="OX2_COVAL_FAD"/>
    <property type="match status" value="1"/>
</dbReference>
<dbReference type="KEGG" id="nbe:Back2_20660"/>
<evidence type="ECO:0000313" key="8">
    <source>
        <dbReference type="EMBL" id="BBH17779.1"/>
    </source>
</evidence>
<dbReference type="GO" id="GO:0071949">
    <property type="term" value="F:FAD binding"/>
    <property type="evidence" value="ECO:0007669"/>
    <property type="project" value="InterPro"/>
</dbReference>
<dbReference type="InterPro" id="IPR016167">
    <property type="entry name" value="FAD-bd_PCMH_sub1"/>
</dbReference>
<dbReference type="InterPro" id="IPR012951">
    <property type="entry name" value="BBE"/>
</dbReference>
<comment type="cofactor">
    <cofactor evidence="1">
        <name>FAD</name>
        <dbReference type="ChEBI" id="CHEBI:57692"/>
    </cofactor>
</comment>
<evidence type="ECO:0000256" key="2">
    <source>
        <dbReference type="ARBA" id="ARBA00005466"/>
    </source>
</evidence>
<dbReference type="InterPro" id="IPR016166">
    <property type="entry name" value="FAD-bd_PCMH"/>
</dbReference>
<gene>
    <name evidence="8" type="ORF">Back2_20660</name>
</gene>
<dbReference type="PROSITE" id="PS51257">
    <property type="entry name" value="PROKAR_LIPOPROTEIN"/>
    <property type="match status" value="1"/>
</dbReference>
<dbReference type="InterPro" id="IPR006094">
    <property type="entry name" value="Oxid_FAD_bind_N"/>
</dbReference>
<comment type="similarity">
    <text evidence="2">Belongs to the oxygen-dependent FAD-linked oxidoreductase family.</text>
</comment>
<evidence type="ECO:0000256" key="5">
    <source>
        <dbReference type="ARBA" id="ARBA00023002"/>
    </source>
</evidence>
<dbReference type="PANTHER" id="PTHR42973">
    <property type="entry name" value="BINDING OXIDOREDUCTASE, PUTATIVE (AFU_ORTHOLOGUE AFUA_1G17690)-RELATED"/>
    <property type="match status" value="1"/>
</dbReference>
<reference evidence="8 9" key="1">
    <citation type="submission" date="2018-11" db="EMBL/GenBank/DDBJ databases">
        <title>Complete genome sequence of Nocardioides baekrokdamisoli strain KCTC 39748.</title>
        <authorList>
            <person name="Kang S.W."/>
            <person name="Lee K.C."/>
            <person name="Kim K.K."/>
            <person name="Kim J.S."/>
            <person name="Kim D.S."/>
            <person name="Ko S.H."/>
            <person name="Yang S.H."/>
            <person name="Shin Y.K."/>
            <person name="Lee J.S."/>
        </authorList>
    </citation>
    <scope>NUCLEOTIDE SEQUENCE [LARGE SCALE GENOMIC DNA]</scope>
    <source>
        <strain evidence="8 9">KCTC 39748</strain>
    </source>
</reference>
<dbReference type="GO" id="GO:0016491">
    <property type="term" value="F:oxidoreductase activity"/>
    <property type="evidence" value="ECO:0007669"/>
    <property type="project" value="UniProtKB-KW"/>
</dbReference>
<dbReference type="Gene3D" id="3.30.465.10">
    <property type="match status" value="1"/>
</dbReference>
<evidence type="ECO:0000256" key="3">
    <source>
        <dbReference type="ARBA" id="ARBA00022630"/>
    </source>
</evidence>
<dbReference type="InterPro" id="IPR006311">
    <property type="entry name" value="TAT_signal"/>
</dbReference>
<feature type="region of interest" description="Disordered" evidence="6">
    <location>
        <begin position="28"/>
        <end position="47"/>
    </location>
</feature>
<dbReference type="InterPro" id="IPR036318">
    <property type="entry name" value="FAD-bd_PCMH-like_sf"/>
</dbReference>
<dbReference type="Gene3D" id="3.30.43.10">
    <property type="entry name" value="Uridine Diphospho-n-acetylenolpyruvylglucosamine Reductase, domain 2"/>
    <property type="match status" value="1"/>
</dbReference>
<proteinExistence type="inferred from homology"/>
<keyword evidence="9" id="KW-1185">Reference proteome</keyword>